<gene>
    <name evidence="6" type="ORF">EHS15_08555</name>
</gene>
<dbReference type="Gene3D" id="3.40.50.2300">
    <property type="match status" value="1"/>
</dbReference>
<dbReference type="InterPro" id="IPR001789">
    <property type="entry name" value="Sig_transdc_resp-reg_receiver"/>
</dbReference>
<dbReference type="GO" id="GO:0000976">
    <property type="term" value="F:transcription cis-regulatory region binding"/>
    <property type="evidence" value="ECO:0007669"/>
    <property type="project" value="TreeGrafter"/>
</dbReference>
<keyword evidence="1 3" id="KW-0238">DNA-binding</keyword>
<dbReference type="Pfam" id="PF00072">
    <property type="entry name" value="Response_reg"/>
    <property type="match status" value="1"/>
</dbReference>
<dbReference type="EMBL" id="RQHW01000031">
    <property type="protein sequence ID" value="TGN19384.1"/>
    <property type="molecule type" value="Genomic_DNA"/>
</dbReference>
<evidence type="ECO:0000259" key="4">
    <source>
        <dbReference type="PROSITE" id="PS50110"/>
    </source>
</evidence>
<dbReference type="InterPro" id="IPR001867">
    <property type="entry name" value="OmpR/PhoB-type_DNA-bd"/>
</dbReference>
<feature type="domain" description="OmpR/PhoB-type" evidence="5">
    <location>
        <begin position="129"/>
        <end position="228"/>
    </location>
</feature>
<evidence type="ECO:0000256" key="3">
    <source>
        <dbReference type="PROSITE-ProRule" id="PRU01091"/>
    </source>
</evidence>
<dbReference type="GO" id="GO:0000156">
    <property type="term" value="F:phosphorelay response regulator activity"/>
    <property type="evidence" value="ECO:0007669"/>
    <property type="project" value="TreeGrafter"/>
</dbReference>
<evidence type="ECO:0000313" key="7">
    <source>
        <dbReference type="Proteomes" id="UP000298058"/>
    </source>
</evidence>
<name>A0A4R9LYD8_9LEPT</name>
<evidence type="ECO:0000313" key="6">
    <source>
        <dbReference type="EMBL" id="TGN19384.1"/>
    </source>
</evidence>
<keyword evidence="7" id="KW-1185">Reference proteome</keyword>
<dbReference type="PROSITE" id="PS50110">
    <property type="entry name" value="RESPONSE_REGULATORY"/>
    <property type="match status" value="1"/>
</dbReference>
<evidence type="ECO:0000256" key="2">
    <source>
        <dbReference type="PROSITE-ProRule" id="PRU00169"/>
    </source>
</evidence>
<dbReference type="InterPro" id="IPR036388">
    <property type="entry name" value="WH-like_DNA-bd_sf"/>
</dbReference>
<dbReference type="SUPFAM" id="SSF52172">
    <property type="entry name" value="CheY-like"/>
    <property type="match status" value="1"/>
</dbReference>
<dbReference type="Gene3D" id="6.10.250.690">
    <property type="match status" value="1"/>
</dbReference>
<dbReference type="CDD" id="cd00383">
    <property type="entry name" value="trans_reg_C"/>
    <property type="match status" value="1"/>
</dbReference>
<dbReference type="PROSITE" id="PS51755">
    <property type="entry name" value="OMPR_PHOB"/>
    <property type="match status" value="1"/>
</dbReference>
<dbReference type="RefSeq" id="WP_135760146.1">
    <property type="nucleotide sequence ID" value="NZ_RQHW01000031.1"/>
</dbReference>
<reference evidence="6" key="1">
    <citation type="journal article" date="2019" name="PLoS Negl. Trop. Dis.">
        <title>Revisiting the worldwide diversity of Leptospira species in the environment.</title>
        <authorList>
            <person name="Vincent A.T."/>
            <person name="Schiettekatte O."/>
            <person name="Bourhy P."/>
            <person name="Veyrier F.J."/>
            <person name="Picardeau M."/>
        </authorList>
    </citation>
    <scope>NUCLEOTIDE SEQUENCE [LARGE SCALE GENOMIC DNA]</scope>
    <source>
        <strain evidence="6">201300427</strain>
    </source>
</reference>
<dbReference type="CDD" id="cd17620">
    <property type="entry name" value="REC_OmpR_KdpE-like"/>
    <property type="match status" value="1"/>
</dbReference>
<dbReference type="GO" id="GO:0006355">
    <property type="term" value="P:regulation of DNA-templated transcription"/>
    <property type="evidence" value="ECO:0007669"/>
    <property type="project" value="InterPro"/>
</dbReference>
<feature type="domain" description="Response regulatory" evidence="4">
    <location>
        <begin position="7"/>
        <end position="120"/>
    </location>
</feature>
<dbReference type="InterPro" id="IPR039420">
    <property type="entry name" value="WalR-like"/>
</dbReference>
<organism evidence="6 7">
    <name type="scientific">Leptospira idonii</name>
    <dbReference type="NCBI Taxonomy" id="1193500"/>
    <lineage>
        <taxon>Bacteria</taxon>
        <taxon>Pseudomonadati</taxon>
        <taxon>Spirochaetota</taxon>
        <taxon>Spirochaetia</taxon>
        <taxon>Leptospirales</taxon>
        <taxon>Leptospiraceae</taxon>
        <taxon>Leptospira</taxon>
    </lineage>
</organism>
<comment type="caution">
    <text evidence="6">The sequence shown here is derived from an EMBL/GenBank/DDBJ whole genome shotgun (WGS) entry which is preliminary data.</text>
</comment>
<accession>A0A4R9LYD8</accession>
<dbReference type="GO" id="GO:0032993">
    <property type="term" value="C:protein-DNA complex"/>
    <property type="evidence" value="ECO:0007669"/>
    <property type="project" value="TreeGrafter"/>
</dbReference>
<feature type="modified residue" description="4-aspartylphosphate" evidence="2">
    <location>
        <position position="56"/>
    </location>
</feature>
<dbReference type="GO" id="GO:0005829">
    <property type="term" value="C:cytosol"/>
    <property type="evidence" value="ECO:0007669"/>
    <property type="project" value="TreeGrafter"/>
</dbReference>
<dbReference type="InterPro" id="IPR011006">
    <property type="entry name" value="CheY-like_superfamily"/>
</dbReference>
<dbReference type="OrthoDB" id="341603at2"/>
<dbReference type="Pfam" id="PF00486">
    <property type="entry name" value="Trans_reg_C"/>
    <property type="match status" value="1"/>
</dbReference>
<evidence type="ECO:0000256" key="1">
    <source>
        <dbReference type="ARBA" id="ARBA00023125"/>
    </source>
</evidence>
<dbReference type="Gene3D" id="1.10.10.10">
    <property type="entry name" value="Winged helix-like DNA-binding domain superfamily/Winged helix DNA-binding domain"/>
    <property type="match status" value="1"/>
</dbReference>
<dbReference type="Proteomes" id="UP000298058">
    <property type="component" value="Unassembled WGS sequence"/>
</dbReference>
<protein>
    <submittedName>
        <fullName evidence="6">DNA-binding response regulator</fullName>
    </submittedName>
</protein>
<dbReference type="PANTHER" id="PTHR48111">
    <property type="entry name" value="REGULATOR OF RPOS"/>
    <property type="match status" value="1"/>
</dbReference>
<dbReference type="PANTHER" id="PTHR48111:SF50">
    <property type="entry name" value="KDP OPERON TRANSCRIPTIONAL REGULATORY PROTEIN KDPE"/>
    <property type="match status" value="1"/>
</dbReference>
<sequence length="235" mass="26756">MNHKSELILIVDDDFSIRKMLRIAMEAKGYLTIEAGSKKEAIELTALNSPKLMLLDLQLPDGSGEDVVHEIRQWTETPIIVLSVMSSEEDKIRLLDAGADDYVTKPFSMGELLARIRTALRKIPLEESPPFWQSGNLQIDIAGHKVIKNSMPIRLTPTEFQILAYFIKNTEKILTYEMLIKEIWGENAQNEMNSLRVHIAQLRKKIENSPSEPVYLLNQPGVGYRWSGTTAMEKF</sequence>
<proteinExistence type="predicted"/>
<dbReference type="SMART" id="SM00862">
    <property type="entry name" value="Trans_reg_C"/>
    <property type="match status" value="1"/>
</dbReference>
<evidence type="ECO:0000259" key="5">
    <source>
        <dbReference type="PROSITE" id="PS51755"/>
    </source>
</evidence>
<feature type="DNA-binding region" description="OmpR/PhoB-type" evidence="3">
    <location>
        <begin position="129"/>
        <end position="228"/>
    </location>
</feature>
<keyword evidence="2" id="KW-0597">Phosphoprotein</keyword>
<dbReference type="SMART" id="SM00448">
    <property type="entry name" value="REC"/>
    <property type="match status" value="1"/>
</dbReference>
<dbReference type="AlphaFoldDB" id="A0A4R9LYD8"/>